<organism evidence="6 7">
    <name type="scientific">Pontivivens insulae</name>
    <dbReference type="NCBI Taxonomy" id="1639689"/>
    <lineage>
        <taxon>Bacteria</taxon>
        <taxon>Pseudomonadati</taxon>
        <taxon>Pseudomonadota</taxon>
        <taxon>Alphaproteobacteria</taxon>
        <taxon>Rhodobacterales</taxon>
        <taxon>Paracoccaceae</taxon>
        <taxon>Pontivivens</taxon>
    </lineage>
</organism>
<evidence type="ECO:0000256" key="1">
    <source>
        <dbReference type="ARBA" id="ARBA00001933"/>
    </source>
</evidence>
<dbReference type="GO" id="GO:0047536">
    <property type="term" value="F:2-aminoadipate transaminase activity"/>
    <property type="evidence" value="ECO:0007669"/>
    <property type="project" value="UniProtKB-EC"/>
</dbReference>
<dbReference type="SUPFAM" id="SSF53383">
    <property type="entry name" value="PLP-dependent transferases"/>
    <property type="match status" value="1"/>
</dbReference>
<dbReference type="EMBL" id="OMKW01000002">
    <property type="protein sequence ID" value="SPF28927.1"/>
    <property type="molecule type" value="Genomic_DNA"/>
</dbReference>
<evidence type="ECO:0000256" key="4">
    <source>
        <dbReference type="ARBA" id="ARBA00022898"/>
    </source>
</evidence>
<keyword evidence="3 6" id="KW-0808">Transferase</keyword>
<dbReference type="PANTHER" id="PTHR42790">
    <property type="entry name" value="AMINOTRANSFERASE"/>
    <property type="match status" value="1"/>
</dbReference>
<gene>
    <name evidence="6" type="primary">lysN_1</name>
    <name evidence="6" type="ORF">POI8812_01230</name>
</gene>
<dbReference type="Gene3D" id="3.90.1150.10">
    <property type="entry name" value="Aspartate Aminotransferase, domain 1"/>
    <property type="match status" value="1"/>
</dbReference>
<evidence type="ECO:0000259" key="5">
    <source>
        <dbReference type="Pfam" id="PF00155"/>
    </source>
</evidence>
<dbReference type="InterPro" id="IPR015424">
    <property type="entry name" value="PyrdxlP-dep_Trfase"/>
</dbReference>
<keyword evidence="2 6" id="KW-0032">Aminotransferase</keyword>
<keyword evidence="4" id="KW-0663">Pyridoxal phosphate</keyword>
<keyword evidence="7" id="KW-1185">Reference proteome</keyword>
<comment type="cofactor">
    <cofactor evidence="1">
        <name>pyridoxal 5'-phosphate</name>
        <dbReference type="ChEBI" id="CHEBI:597326"/>
    </cofactor>
</comment>
<dbReference type="CDD" id="cd00609">
    <property type="entry name" value="AAT_like"/>
    <property type="match status" value="1"/>
</dbReference>
<dbReference type="AlphaFoldDB" id="A0A2R8A9L4"/>
<proteinExistence type="predicted"/>
<accession>A0A2R8A9L4</accession>
<evidence type="ECO:0000313" key="7">
    <source>
        <dbReference type="Proteomes" id="UP000244932"/>
    </source>
</evidence>
<dbReference type="GO" id="GO:1901605">
    <property type="term" value="P:alpha-amino acid metabolic process"/>
    <property type="evidence" value="ECO:0007669"/>
    <property type="project" value="TreeGrafter"/>
</dbReference>
<dbReference type="Pfam" id="PF00155">
    <property type="entry name" value="Aminotran_1_2"/>
    <property type="match status" value="1"/>
</dbReference>
<protein>
    <submittedName>
        <fullName evidence="6">2-aminoadipate transaminase</fullName>
        <ecNumber evidence="6">2.6.1.39</ecNumber>
    </submittedName>
</protein>
<feature type="domain" description="Aminotransferase class I/classII large" evidence="5">
    <location>
        <begin position="66"/>
        <end position="399"/>
    </location>
</feature>
<dbReference type="InterPro" id="IPR050859">
    <property type="entry name" value="Class-I_PLP-dep_aminotransf"/>
</dbReference>
<dbReference type="Proteomes" id="UP000244932">
    <property type="component" value="Unassembled WGS sequence"/>
</dbReference>
<reference evidence="6 7" key="1">
    <citation type="submission" date="2018-03" db="EMBL/GenBank/DDBJ databases">
        <authorList>
            <person name="Keele B.F."/>
        </authorList>
    </citation>
    <scope>NUCLEOTIDE SEQUENCE [LARGE SCALE GENOMIC DNA]</scope>
    <source>
        <strain evidence="6 7">CeCT 8812</strain>
    </source>
</reference>
<evidence type="ECO:0000313" key="6">
    <source>
        <dbReference type="EMBL" id="SPF28927.1"/>
    </source>
</evidence>
<sequence length="412" mass="44359">MNIASKTGYSPRLADRMEGMKASEIRELLKLLDRPGIIAFAGGIPDPVLFPQDEVRRAYDAVLSDSAQAAAALQYSVSEGDPELRDWICGYMAERGVTCTRDNILITSGSQQGLEFLGKYLLSPADTALVAAPTYLGALQAFSANQPTYDLLGGPGTNRTAASYAAAATAAGGTAKFAYVVPDFANPSGETMDVAERRALLALATELDVPVIEDSPYVTLRYDGAHQSALQSLDGDDINQSRVIHCGSFSKVFTPGLRVGWVCAARPVIEKLTLIKQASDLSSSAMNQKVMLHLARTRYNQQVTEAIAHYRPKRDAMLDALRTHMPDGVTWTEPEGGLFVWVTLPDGMDCAALLSECVEKDDVAFVPGHAFFADGTGRNTLRLSFSLPPLADIRRGIAALAARIKVEMLKIA</sequence>
<dbReference type="EC" id="2.6.1.39" evidence="6"/>
<evidence type="ECO:0000256" key="2">
    <source>
        <dbReference type="ARBA" id="ARBA00022576"/>
    </source>
</evidence>
<dbReference type="InterPro" id="IPR015421">
    <property type="entry name" value="PyrdxlP-dep_Trfase_major"/>
</dbReference>
<dbReference type="GO" id="GO:0030170">
    <property type="term" value="F:pyridoxal phosphate binding"/>
    <property type="evidence" value="ECO:0007669"/>
    <property type="project" value="InterPro"/>
</dbReference>
<dbReference type="PANTHER" id="PTHR42790:SF19">
    <property type="entry name" value="KYNURENINE_ALPHA-AMINOADIPATE AMINOTRANSFERASE, MITOCHONDRIAL"/>
    <property type="match status" value="1"/>
</dbReference>
<dbReference type="RefSeq" id="WP_245895293.1">
    <property type="nucleotide sequence ID" value="NZ_OMKW01000002.1"/>
</dbReference>
<name>A0A2R8A9L4_9RHOB</name>
<dbReference type="InterPro" id="IPR015422">
    <property type="entry name" value="PyrdxlP-dep_Trfase_small"/>
</dbReference>
<dbReference type="Gene3D" id="3.40.640.10">
    <property type="entry name" value="Type I PLP-dependent aspartate aminotransferase-like (Major domain)"/>
    <property type="match status" value="1"/>
</dbReference>
<evidence type="ECO:0000256" key="3">
    <source>
        <dbReference type="ARBA" id="ARBA00022679"/>
    </source>
</evidence>
<dbReference type="InterPro" id="IPR004839">
    <property type="entry name" value="Aminotransferase_I/II_large"/>
</dbReference>